<comment type="function">
    <text evidence="6">GTPase that associates with the 50S ribosomal subunit and may have a role during protein synthesis or ribosome biogenesis.</text>
</comment>
<feature type="binding site" evidence="8">
    <location>
        <position position="224"/>
    </location>
    <ligand>
        <name>Mg(2+)</name>
        <dbReference type="ChEBI" id="CHEBI:18420"/>
    </ligand>
</feature>
<dbReference type="NCBIfam" id="TIGR00231">
    <property type="entry name" value="small_GTP"/>
    <property type="match status" value="1"/>
</dbReference>
<feature type="domain" description="Hflx-type G" evidence="10">
    <location>
        <begin position="211"/>
        <end position="393"/>
    </location>
</feature>
<dbReference type="PANTHER" id="PTHR10229:SF0">
    <property type="entry name" value="GTP-BINDING PROTEIN 6-RELATED"/>
    <property type="match status" value="1"/>
</dbReference>
<name>A0A098S6Z9_9BACT</name>
<dbReference type="PIRSF" id="PIRSF006809">
    <property type="entry name" value="GTP-binding_hflX_prd"/>
    <property type="match status" value="1"/>
</dbReference>
<dbReference type="GO" id="GO:0005737">
    <property type="term" value="C:cytoplasm"/>
    <property type="evidence" value="ECO:0007669"/>
    <property type="project" value="UniProtKB-SubCell"/>
</dbReference>
<evidence type="ECO:0000313" key="12">
    <source>
        <dbReference type="Proteomes" id="UP000029736"/>
    </source>
</evidence>
<dbReference type="InterPro" id="IPR025121">
    <property type="entry name" value="GTPase_HflX_N"/>
</dbReference>
<comment type="caution">
    <text evidence="11">The sequence shown here is derived from an EMBL/GenBank/DDBJ whole genome shotgun (WGS) entry which is preliminary data.</text>
</comment>
<feature type="binding site" evidence="7">
    <location>
        <begin position="263"/>
        <end position="266"/>
    </location>
    <ligand>
        <name>GTP</name>
        <dbReference type="ChEBI" id="CHEBI:37565"/>
    </ligand>
</feature>
<dbReference type="InterPro" id="IPR042108">
    <property type="entry name" value="GTPase_HflX_N_sf"/>
</dbReference>
<dbReference type="CDD" id="cd01878">
    <property type="entry name" value="HflX"/>
    <property type="match status" value="1"/>
</dbReference>
<evidence type="ECO:0000256" key="7">
    <source>
        <dbReference type="PIRSR" id="PIRSR006809-1"/>
    </source>
</evidence>
<dbReference type="EMBL" id="JPOS01000029">
    <property type="protein sequence ID" value="KGE87866.1"/>
    <property type="molecule type" value="Genomic_DNA"/>
</dbReference>
<feature type="coiled-coil region" evidence="9">
    <location>
        <begin position="179"/>
        <end position="206"/>
    </location>
</feature>
<keyword evidence="5 6" id="KW-0342">GTP-binding</keyword>
<comment type="similarity">
    <text evidence="6">Belongs to the TRAFAC class OBG-HflX-like GTPase superfamily. HflX GTPase family.</text>
</comment>
<keyword evidence="4 8" id="KW-0460">Magnesium</keyword>
<dbReference type="PROSITE" id="PS51705">
    <property type="entry name" value="G_HFLX"/>
    <property type="match status" value="1"/>
</dbReference>
<dbReference type="InterPro" id="IPR005225">
    <property type="entry name" value="Small_GTP-bd"/>
</dbReference>
<evidence type="ECO:0000256" key="6">
    <source>
        <dbReference type="HAMAP-Rule" id="MF_00900"/>
    </source>
</evidence>
<dbReference type="NCBIfam" id="TIGR03156">
    <property type="entry name" value="GTP_HflX"/>
    <property type="match status" value="1"/>
</dbReference>
<dbReference type="GO" id="GO:0043022">
    <property type="term" value="F:ribosome binding"/>
    <property type="evidence" value="ECO:0007669"/>
    <property type="project" value="TreeGrafter"/>
</dbReference>
<keyword evidence="12" id="KW-1185">Reference proteome</keyword>
<dbReference type="PRINTS" id="PR00326">
    <property type="entry name" value="GTP1OBG"/>
</dbReference>
<comment type="subunit">
    <text evidence="6">Monomer. Associates with the 50S ribosomal subunit.</text>
</comment>
<dbReference type="GO" id="GO:0005525">
    <property type="term" value="F:GTP binding"/>
    <property type="evidence" value="ECO:0007669"/>
    <property type="project" value="UniProtKB-UniRule"/>
</dbReference>
<dbReference type="STRING" id="1524460.IX84_12100"/>
<evidence type="ECO:0000259" key="10">
    <source>
        <dbReference type="PROSITE" id="PS51705"/>
    </source>
</evidence>
<reference evidence="11 12" key="1">
    <citation type="journal article" date="2014" name="Int. J. Syst. Evol. Microbiol.">
        <title>Phaeodactylibacter xiamenensis gen. nov., sp. nov., a member of the family Saprospiraceae isolated from the marine alga Phaeodactylum tricornutum.</title>
        <authorList>
            <person name="Chen Z.Jr."/>
            <person name="Lei X."/>
            <person name="Lai Q."/>
            <person name="Li Y."/>
            <person name="Zhang B."/>
            <person name="Zhang J."/>
            <person name="Zhang H."/>
            <person name="Yang L."/>
            <person name="Zheng W."/>
            <person name="Tian Y."/>
            <person name="Yu Z."/>
            <person name="Xu H.Jr."/>
            <person name="Zheng T."/>
        </authorList>
    </citation>
    <scope>NUCLEOTIDE SEQUENCE [LARGE SCALE GENOMIC DNA]</scope>
    <source>
        <strain evidence="11 12">KD52</strain>
    </source>
</reference>
<dbReference type="InterPro" id="IPR030394">
    <property type="entry name" value="G_HFLX_dom"/>
</dbReference>
<feature type="binding site" evidence="7">
    <location>
        <begin position="217"/>
        <end position="224"/>
    </location>
    <ligand>
        <name>GTP</name>
        <dbReference type="ChEBI" id="CHEBI:37565"/>
    </ligand>
</feature>
<keyword evidence="1 6" id="KW-0963">Cytoplasm</keyword>
<evidence type="ECO:0000256" key="1">
    <source>
        <dbReference type="ARBA" id="ARBA00022490"/>
    </source>
</evidence>
<proteinExistence type="inferred from homology"/>
<evidence type="ECO:0000256" key="3">
    <source>
        <dbReference type="ARBA" id="ARBA00022741"/>
    </source>
</evidence>
<evidence type="ECO:0000256" key="4">
    <source>
        <dbReference type="ARBA" id="ARBA00022842"/>
    </source>
</evidence>
<dbReference type="Pfam" id="PF16360">
    <property type="entry name" value="GTP-bdg_M"/>
    <property type="match status" value="1"/>
</dbReference>
<evidence type="ECO:0000313" key="11">
    <source>
        <dbReference type="EMBL" id="KGE87866.1"/>
    </source>
</evidence>
<dbReference type="Gene3D" id="6.10.250.2860">
    <property type="match status" value="1"/>
</dbReference>
<dbReference type="Pfam" id="PF01926">
    <property type="entry name" value="MMR_HSR1"/>
    <property type="match status" value="1"/>
</dbReference>
<dbReference type="GO" id="GO:0003924">
    <property type="term" value="F:GTPase activity"/>
    <property type="evidence" value="ECO:0007669"/>
    <property type="project" value="UniProtKB-UniRule"/>
</dbReference>
<dbReference type="InterPro" id="IPR027417">
    <property type="entry name" value="P-loop_NTPase"/>
</dbReference>
<organism evidence="11 12">
    <name type="scientific">Phaeodactylibacter xiamenensis</name>
    <dbReference type="NCBI Taxonomy" id="1524460"/>
    <lineage>
        <taxon>Bacteria</taxon>
        <taxon>Pseudomonadati</taxon>
        <taxon>Bacteroidota</taxon>
        <taxon>Saprospiria</taxon>
        <taxon>Saprospirales</taxon>
        <taxon>Haliscomenobacteraceae</taxon>
        <taxon>Phaeodactylibacter</taxon>
    </lineage>
</organism>
<comment type="subcellular location">
    <subcellularLocation>
        <location evidence="6">Cytoplasm</location>
    </subcellularLocation>
    <text evidence="6">May associate with membranes.</text>
</comment>
<dbReference type="OrthoDB" id="9812272at2"/>
<dbReference type="FunFam" id="3.40.50.300:FF:000955">
    <property type="entry name" value="GTPase HflX"/>
    <property type="match status" value="1"/>
</dbReference>
<dbReference type="Proteomes" id="UP000029736">
    <property type="component" value="Unassembled WGS sequence"/>
</dbReference>
<dbReference type="Gene3D" id="3.40.50.300">
    <property type="entry name" value="P-loop containing nucleotide triphosphate hydrolases"/>
    <property type="match status" value="1"/>
</dbReference>
<feature type="binding site" evidence="8">
    <location>
        <position position="244"/>
    </location>
    <ligand>
        <name>Mg(2+)</name>
        <dbReference type="ChEBI" id="CHEBI:18420"/>
    </ligand>
</feature>
<dbReference type="GO" id="GO:0046872">
    <property type="term" value="F:metal ion binding"/>
    <property type="evidence" value="ECO:0007669"/>
    <property type="project" value="UniProtKB-KW"/>
</dbReference>
<dbReference type="AlphaFoldDB" id="A0A098S6Z9"/>
<protein>
    <recommendedName>
        <fullName evidence="6">GTPase HflX</fullName>
    </recommendedName>
    <alternativeName>
        <fullName evidence="6">GTP-binding protein HflX</fullName>
    </alternativeName>
</protein>
<evidence type="ECO:0000256" key="5">
    <source>
        <dbReference type="ARBA" id="ARBA00023134"/>
    </source>
</evidence>
<dbReference type="InterPro" id="IPR032305">
    <property type="entry name" value="GTP-bd_M"/>
</dbReference>
<dbReference type="InterPro" id="IPR016496">
    <property type="entry name" value="GTPase_HflX"/>
</dbReference>
<dbReference type="Gene3D" id="3.40.50.11060">
    <property type="entry name" value="GTPase HflX, N-terminal domain"/>
    <property type="match status" value="1"/>
</dbReference>
<dbReference type="SUPFAM" id="SSF52540">
    <property type="entry name" value="P-loop containing nucleoside triphosphate hydrolases"/>
    <property type="match status" value="1"/>
</dbReference>
<sequence length="404" mass="47037">MAHDWTIGTKDKKGLKQNKEYAILVGVVRQLQTEEEVEEYLDELEFLALTAGAKTRKRYIQKLSQPDKRTFVGKGKLEEIKEYIDAHEEVSMVIFDDDLSGKQVNILEEFLKLKIVDRSTLILDIFASRAQTAQAKTQVELAQLQYLLPRLRGLWTHLERQRGGIGMRGPGEKEIETDRRIVRDKISLLKKKLEKIDQQNQTQRKQRGEMIRVALVGYTNVGKSTLMNLLSKSEVFAENKLFATLDTTVRKVVIDRMPFLLSDTVGFIRKLPHHLVESFKSTLDEVRESDILLHVVDVAHPLHEDHIRTVNSTLKDLQAVDKPTLLVFNKIDLYRERNYDDLLTEEGKREIEEGLLGNLRYMFDQECMFVSAATGEHIDELRKKLQQMVHEQYMIRYPYRAKQW</sequence>
<dbReference type="PANTHER" id="PTHR10229">
    <property type="entry name" value="GTP-BINDING PROTEIN HFLX"/>
    <property type="match status" value="1"/>
</dbReference>
<accession>A0A098S6Z9</accession>
<dbReference type="RefSeq" id="WP_044220418.1">
    <property type="nucleotide sequence ID" value="NZ_CAKZLC010000355.1"/>
</dbReference>
<evidence type="ECO:0000256" key="2">
    <source>
        <dbReference type="ARBA" id="ARBA00022723"/>
    </source>
</evidence>
<keyword evidence="3 6" id="KW-0547">Nucleotide-binding</keyword>
<evidence type="ECO:0000256" key="8">
    <source>
        <dbReference type="PIRSR" id="PIRSR006809-2"/>
    </source>
</evidence>
<evidence type="ECO:0000256" key="9">
    <source>
        <dbReference type="SAM" id="Coils"/>
    </source>
</evidence>
<dbReference type="InterPro" id="IPR006073">
    <property type="entry name" value="GTP-bd"/>
</dbReference>
<gene>
    <name evidence="6" type="primary">hflX</name>
    <name evidence="11" type="ORF">IX84_12100</name>
</gene>
<dbReference type="HAMAP" id="MF_00900">
    <property type="entry name" value="GTPase_HflX"/>
    <property type="match status" value="1"/>
</dbReference>
<keyword evidence="2 8" id="KW-0479">Metal-binding</keyword>
<dbReference type="Pfam" id="PF13167">
    <property type="entry name" value="GTP-bdg_N"/>
    <property type="match status" value="1"/>
</dbReference>
<comment type="cofactor">
    <cofactor evidence="8">
        <name>Mg(2+)</name>
        <dbReference type="ChEBI" id="CHEBI:18420"/>
    </cofactor>
</comment>
<feature type="binding site" evidence="7">
    <location>
        <begin position="242"/>
        <end position="246"/>
    </location>
    <ligand>
        <name>GTP</name>
        <dbReference type="ChEBI" id="CHEBI:37565"/>
    </ligand>
</feature>
<feature type="binding site" evidence="7">
    <location>
        <begin position="329"/>
        <end position="332"/>
    </location>
    <ligand>
        <name>GTP</name>
        <dbReference type="ChEBI" id="CHEBI:37565"/>
    </ligand>
</feature>
<keyword evidence="9" id="KW-0175">Coiled coil</keyword>
<dbReference type="FunFam" id="3.40.50.11060:FF:000001">
    <property type="entry name" value="GTPase HflX"/>
    <property type="match status" value="1"/>
</dbReference>